<gene>
    <name evidence="9" type="ORF">DMC30DRAFT_353606</name>
</gene>
<evidence type="ECO:0000313" key="9">
    <source>
        <dbReference type="EMBL" id="TNY19648.1"/>
    </source>
</evidence>
<sequence length="1067" mass="111468">MAAETTSPRRDGPLPASTGGSAPYSLAPSQHPSHHTYDGSFIAASTSSTPPINSYAPYSGPGYHPSAAAFPPYPPAPYSNAGLAPPTHAYSNHSVPASTMANPPASFPGIGHIRCYWTILTPQLEYVYLDPRLQFHMGEWSKAFTGSNVLDWVHPDERAQLANDLLPKEDRVAGIESAGVFGSVTRCRYSRLTSILRRLGCQQPPEAAGAEAYALDDDYLNLDITTSWIAGDRKGKGKEGQQGAVLAFFHVTADKDPVQDNDSEHRTEWSNWCGASHEYPSYLTSEQCSELVAGLNRCLGPSSSLSHPGRPGTSSGDDKGALNAVLNNVLDDGPPAHVFQILDTSGRAVVSFPDSGAGPDAGKAVEQFAALAREVMARPREAVQSKTSCTRRYRSKHPVMRNGTLTTVESVVIMYGAITFACFQTGGVYLTSARKAGLSLVTSDLAPDTKPSFALEDVPITPTVGGGGGGGGGHTSSGKRNAHDDASPPNKRFKEMPPVLPRLQTSAASPNRGSASPRAMDMHQNGGRMFGSRLDVDSITAGGISPTVASASAILGSLGGDAQGPDASAQQRQQQQQQQQQQRSGPSSYAAFYNAQTPQHFDPTGGHPSSFYPGTRSPYGQPYSLPHPLSQSHSGYMPAAPQSPHEPAGVNAGMYPPTSQPFDHHHQQQQQQQTHNAFAPASSSPDSAFPPQLSRADDGAGEGSAADASAAAAANAPAAPASPAGGKKAKKPPKQRPDGPVYKPNQKACESCGTVNSPEWRKGPTGAKSLCNACGLRYARSVARQKKQAEAAANGGPLPKKGKKKATAAAQKLAAAAEAAGGDSSQASASPTTSLPPGSKPLSTHSPITSAAYDLSAFTHAPHSAPKPYTPYYATAPQLPSPYSHAPSPTMTHTPQYPSPGVSSAPSYFPPVGYSSPYPSGPPGGGHPGLPMSTHAQLPPLAHAAGSAYDYARAMHPPPAPFNGHPHAGGAMHSPHLEQPPQQQGGGSGAPSSAGMYAAHTGGGPGGQQGQGQGQQHQAQWSHHHETPYGAQGQQPGQHFNWPGQQQQQQQHSAEQRGPGDEQQQQR</sequence>
<evidence type="ECO:0000256" key="1">
    <source>
        <dbReference type="ARBA" id="ARBA00022723"/>
    </source>
</evidence>
<feature type="region of interest" description="Disordered" evidence="7">
    <location>
        <begin position="1"/>
        <end position="42"/>
    </location>
</feature>
<feature type="compositionally biased region" description="Gly residues" evidence="7">
    <location>
        <begin position="464"/>
        <end position="475"/>
    </location>
</feature>
<dbReference type="PANTHER" id="PTHR47172">
    <property type="entry name" value="OS01G0976800 PROTEIN"/>
    <property type="match status" value="1"/>
</dbReference>
<dbReference type="InterPro" id="IPR000679">
    <property type="entry name" value="Znf_GATA"/>
</dbReference>
<evidence type="ECO:0000256" key="3">
    <source>
        <dbReference type="ARBA" id="ARBA00022833"/>
    </source>
</evidence>
<feature type="compositionally biased region" description="Polar residues" evidence="7">
    <location>
        <begin position="887"/>
        <end position="904"/>
    </location>
</feature>
<dbReference type="SUPFAM" id="SSF57716">
    <property type="entry name" value="Glucocorticoid receptor-like (DNA-binding domain)"/>
    <property type="match status" value="1"/>
</dbReference>
<dbReference type="Proteomes" id="UP000311382">
    <property type="component" value="Unassembled WGS sequence"/>
</dbReference>
<dbReference type="GO" id="GO:0043565">
    <property type="term" value="F:sequence-specific DNA binding"/>
    <property type="evidence" value="ECO:0007669"/>
    <property type="project" value="InterPro"/>
</dbReference>
<accession>A0A5C5FRZ4</accession>
<keyword evidence="5" id="KW-0804">Transcription</keyword>
<feature type="region of interest" description="Disordered" evidence="7">
    <location>
        <begin position="453"/>
        <end position="531"/>
    </location>
</feature>
<evidence type="ECO:0000256" key="7">
    <source>
        <dbReference type="SAM" id="MobiDB-lite"/>
    </source>
</evidence>
<evidence type="ECO:0000256" key="2">
    <source>
        <dbReference type="ARBA" id="ARBA00022771"/>
    </source>
</evidence>
<dbReference type="GO" id="GO:0006355">
    <property type="term" value="P:regulation of DNA-templated transcription"/>
    <property type="evidence" value="ECO:0007669"/>
    <property type="project" value="InterPro"/>
</dbReference>
<dbReference type="PANTHER" id="PTHR47172:SF24">
    <property type="entry name" value="GATA ZINC FINGER DOMAIN-CONTAINING PROTEIN 14-RELATED"/>
    <property type="match status" value="1"/>
</dbReference>
<evidence type="ECO:0000313" key="10">
    <source>
        <dbReference type="Proteomes" id="UP000311382"/>
    </source>
</evidence>
<proteinExistence type="predicted"/>
<dbReference type="InterPro" id="IPR013088">
    <property type="entry name" value="Znf_NHR/GATA"/>
</dbReference>
<feature type="compositionally biased region" description="Low complexity" evidence="7">
    <location>
        <begin position="807"/>
        <end position="830"/>
    </location>
</feature>
<dbReference type="PROSITE" id="PS00344">
    <property type="entry name" value="GATA_ZN_FINGER_1"/>
    <property type="match status" value="1"/>
</dbReference>
<keyword evidence="4" id="KW-0805">Transcription regulation</keyword>
<keyword evidence="3" id="KW-0862">Zinc</keyword>
<feature type="compositionally biased region" description="Low complexity" evidence="7">
    <location>
        <begin position="570"/>
        <end position="583"/>
    </location>
</feature>
<feature type="region of interest" description="Disordered" evidence="7">
    <location>
        <begin position="956"/>
        <end position="1067"/>
    </location>
</feature>
<reference evidence="9 10" key="1">
    <citation type="submission" date="2019-03" db="EMBL/GenBank/DDBJ databases">
        <title>Rhodosporidium diobovatum UCD-FST 08-225 genome sequencing, assembly, and annotation.</title>
        <authorList>
            <person name="Fakankun I.U."/>
            <person name="Fristensky B."/>
            <person name="Levin D.B."/>
        </authorList>
    </citation>
    <scope>NUCLEOTIDE SEQUENCE [LARGE SCALE GENOMIC DNA]</scope>
    <source>
        <strain evidence="9 10">UCD-FST 08-225</strain>
    </source>
</reference>
<feature type="compositionally biased region" description="Polar residues" evidence="7">
    <location>
        <begin position="503"/>
        <end position="514"/>
    </location>
</feature>
<feature type="region of interest" description="Disordered" evidence="7">
    <location>
        <begin position="789"/>
        <end position="847"/>
    </location>
</feature>
<organism evidence="9 10">
    <name type="scientific">Rhodotorula diobovata</name>
    <dbReference type="NCBI Taxonomy" id="5288"/>
    <lineage>
        <taxon>Eukaryota</taxon>
        <taxon>Fungi</taxon>
        <taxon>Dikarya</taxon>
        <taxon>Basidiomycota</taxon>
        <taxon>Pucciniomycotina</taxon>
        <taxon>Microbotryomycetes</taxon>
        <taxon>Sporidiobolales</taxon>
        <taxon>Sporidiobolaceae</taxon>
        <taxon>Rhodotorula</taxon>
    </lineage>
</organism>
<feature type="domain" description="GATA-type" evidence="8">
    <location>
        <begin position="743"/>
        <end position="778"/>
    </location>
</feature>
<evidence type="ECO:0000256" key="5">
    <source>
        <dbReference type="ARBA" id="ARBA00023163"/>
    </source>
</evidence>
<comment type="caution">
    <text evidence="9">The sequence shown here is derived from an EMBL/GenBank/DDBJ whole genome shotgun (WGS) entry which is preliminary data.</text>
</comment>
<keyword evidence="1" id="KW-0479">Metal-binding</keyword>
<dbReference type="OrthoDB" id="2162994at2759"/>
<feature type="compositionally biased region" description="Gly residues" evidence="7">
    <location>
        <begin position="1001"/>
        <end position="1013"/>
    </location>
</feature>
<name>A0A5C5FRZ4_9BASI</name>
<dbReference type="Pfam" id="PF00320">
    <property type="entry name" value="GATA"/>
    <property type="match status" value="1"/>
</dbReference>
<feature type="region of interest" description="Disordered" evidence="7">
    <location>
        <begin position="884"/>
        <end position="904"/>
    </location>
</feature>
<feature type="compositionally biased region" description="Low complexity" evidence="7">
    <location>
        <begin position="668"/>
        <end position="691"/>
    </location>
</feature>
<feature type="compositionally biased region" description="Polar residues" evidence="7">
    <location>
        <begin position="831"/>
        <end position="847"/>
    </location>
</feature>
<dbReference type="AlphaFoldDB" id="A0A5C5FRZ4"/>
<dbReference type="GO" id="GO:0008270">
    <property type="term" value="F:zinc ion binding"/>
    <property type="evidence" value="ECO:0007669"/>
    <property type="project" value="UniProtKB-KW"/>
</dbReference>
<feature type="region of interest" description="Disordered" evidence="7">
    <location>
        <begin position="556"/>
        <end position="766"/>
    </location>
</feature>
<evidence type="ECO:0000256" key="4">
    <source>
        <dbReference type="ARBA" id="ARBA00023015"/>
    </source>
</evidence>
<keyword evidence="10" id="KW-1185">Reference proteome</keyword>
<dbReference type="SMART" id="SM00401">
    <property type="entry name" value="ZnF_GATA"/>
    <property type="match status" value="1"/>
</dbReference>
<evidence type="ECO:0000256" key="6">
    <source>
        <dbReference type="PROSITE-ProRule" id="PRU00094"/>
    </source>
</evidence>
<evidence type="ECO:0000259" key="8">
    <source>
        <dbReference type="PROSITE" id="PS50114"/>
    </source>
</evidence>
<protein>
    <recommendedName>
        <fullName evidence="8">GATA-type domain-containing protein</fullName>
    </recommendedName>
</protein>
<dbReference type="PROSITE" id="PS50114">
    <property type="entry name" value="GATA_ZN_FINGER_2"/>
    <property type="match status" value="1"/>
</dbReference>
<dbReference type="EMBL" id="SOZI01000089">
    <property type="protein sequence ID" value="TNY19648.1"/>
    <property type="molecule type" value="Genomic_DNA"/>
</dbReference>
<feature type="compositionally biased region" description="Low complexity" evidence="7">
    <location>
        <begin position="703"/>
        <end position="726"/>
    </location>
</feature>
<dbReference type="Gene3D" id="3.30.50.10">
    <property type="entry name" value="Erythroid Transcription Factor GATA-1, subunit A"/>
    <property type="match status" value="1"/>
</dbReference>
<keyword evidence="2 6" id="KW-0863">Zinc-finger</keyword>
<dbReference type="STRING" id="5288.A0A5C5FRZ4"/>
<dbReference type="CDD" id="cd00202">
    <property type="entry name" value="ZnF_GATA"/>
    <property type="match status" value="1"/>
</dbReference>